<dbReference type="SUPFAM" id="SSF52266">
    <property type="entry name" value="SGNH hydrolase"/>
    <property type="match status" value="1"/>
</dbReference>
<dbReference type="AlphaFoldDB" id="A0A1M7ANN1"/>
<dbReference type="Gene3D" id="3.40.50.1110">
    <property type="entry name" value="SGNH hydrolase"/>
    <property type="match status" value="1"/>
</dbReference>
<evidence type="ECO:0000313" key="3">
    <source>
        <dbReference type="EMBL" id="SFC34948.1"/>
    </source>
</evidence>
<reference evidence="4 5" key="1">
    <citation type="submission" date="2016-11" db="EMBL/GenBank/DDBJ databases">
        <authorList>
            <person name="Varghese N."/>
            <person name="Submissions S."/>
        </authorList>
    </citation>
    <scope>NUCLEOTIDE SEQUENCE [LARGE SCALE GENOMIC DNA]</scope>
    <source>
        <strain evidence="4 5">CGMCC 1.12174</strain>
        <strain evidence="3 6">DSM 26351</strain>
    </source>
</reference>
<dbReference type="Proteomes" id="UP000184031">
    <property type="component" value="Unassembled WGS sequence"/>
</dbReference>
<evidence type="ECO:0000259" key="2">
    <source>
        <dbReference type="Pfam" id="PF03629"/>
    </source>
</evidence>
<dbReference type="STRING" id="1055723.SAMN05216293_3486"/>
<comment type="caution">
    <text evidence="4">The sequence shown here is derived from an EMBL/GenBank/DDBJ whole genome shotgun (WGS) entry which is preliminary data.</text>
</comment>
<name>A0A1M7ANN1_9FLAO</name>
<protein>
    <submittedName>
        <fullName evidence="4">Sialate O-acetylesterase</fullName>
    </submittedName>
</protein>
<dbReference type="Proteomes" id="UP000198940">
    <property type="component" value="Unassembled WGS sequence"/>
</dbReference>
<dbReference type="GO" id="GO:0001681">
    <property type="term" value="F:sialate O-acetylesterase activity"/>
    <property type="evidence" value="ECO:0007669"/>
    <property type="project" value="InterPro"/>
</dbReference>
<dbReference type="EMBL" id="FRAT01000010">
    <property type="protein sequence ID" value="SHL44354.1"/>
    <property type="molecule type" value="Genomic_DNA"/>
</dbReference>
<dbReference type="PANTHER" id="PTHR22901:SF0">
    <property type="entry name" value="SIALATE O-ACETYLESTERASE"/>
    <property type="match status" value="1"/>
</dbReference>
<dbReference type="Pfam" id="PF03629">
    <property type="entry name" value="SASA"/>
    <property type="match status" value="1"/>
</dbReference>
<dbReference type="OrthoDB" id="9816001at2"/>
<evidence type="ECO:0000313" key="4">
    <source>
        <dbReference type="EMBL" id="SHL44354.1"/>
    </source>
</evidence>
<dbReference type="PANTHER" id="PTHR22901">
    <property type="entry name" value="SIALATE O-ACETYLESTERASE"/>
    <property type="match status" value="1"/>
</dbReference>
<evidence type="ECO:0000313" key="6">
    <source>
        <dbReference type="Proteomes" id="UP000198940"/>
    </source>
</evidence>
<keyword evidence="6" id="KW-1185">Reference proteome</keyword>
<dbReference type="GO" id="GO:0005975">
    <property type="term" value="P:carbohydrate metabolic process"/>
    <property type="evidence" value="ECO:0007669"/>
    <property type="project" value="TreeGrafter"/>
</dbReference>
<proteinExistence type="predicted"/>
<accession>A0A1M7ANN1</accession>
<gene>
    <name evidence="3" type="ORF">SAMN04487891_109115</name>
    <name evidence="4" type="ORF">SAMN05216293_3486</name>
</gene>
<dbReference type="InterPro" id="IPR036514">
    <property type="entry name" value="SGNH_hydro_sf"/>
</dbReference>
<dbReference type="InterPro" id="IPR005181">
    <property type="entry name" value="SASA"/>
</dbReference>
<evidence type="ECO:0000313" key="5">
    <source>
        <dbReference type="Proteomes" id="UP000184031"/>
    </source>
</evidence>
<evidence type="ECO:0000256" key="1">
    <source>
        <dbReference type="ARBA" id="ARBA00022801"/>
    </source>
</evidence>
<keyword evidence="1" id="KW-0378">Hydrolase</keyword>
<dbReference type="EMBL" id="FOKU01000009">
    <property type="protein sequence ID" value="SFC34948.1"/>
    <property type="molecule type" value="Genomic_DNA"/>
</dbReference>
<organism evidence="4 5">
    <name type="scientific">Flagellimonas taeanensis</name>
    <dbReference type="NCBI Taxonomy" id="1005926"/>
    <lineage>
        <taxon>Bacteria</taxon>
        <taxon>Pseudomonadati</taxon>
        <taxon>Bacteroidota</taxon>
        <taxon>Flavobacteriia</taxon>
        <taxon>Flavobacteriales</taxon>
        <taxon>Flavobacteriaceae</taxon>
        <taxon>Flagellimonas</taxon>
    </lineage>
</organism>
<dbReference type="InterPro" id="IPR039329">
    <property type="entry name" value="SIAE"/>
</dbReference>
<sequence length="487" mass="55180">MGRLRLVLYTVVCIWVSYQPTNAQVKLPELFSSNMVLQRNAQVAVWGWASANANIIINTSWMESPIEVKADNNGHWSIKLTTTNTKEPQSIEIKESGSSIILDNVLFGEVWLCSGQSNMEQSFKGYTGQPTFGALTALSNASNPNLRVFSVEHHGSKTPLDHLNGYRPWQEASPETIRDFSAIAYFFGQQLQEILDVPVGLVLTSWGGTEIQSWMAKDALEGYQPVDLEEVDINQNTKHIPTVLFNAMVNPLVPYTVKGMLWYQGESNRLEPQRYRQLLPAMIKDWRARWGQGDFPFYYVQVAPYLYDKRNDYFQEVENSAFIREAQLQSLADIPNSGMAVTMDIGESHTIHPPRKKEVADRLLYIALNQTYGQTAIDHLGPTYGSLTVKDEGIVLNFNNIDDTGLFAYGKLEGFEIAGEDRKFYPAEAKIVGNHKQVFVKSPKVPKPVAVRYAWRNWIIGTLYDVNLLPASSFRTDDWDYATRIEE</sequence>
<feature type="domain" description="Sialate O-acetylesterase" evidence="2">
    <location>
        <begin position="109"/>
        <end position="351"/>
    </location>
</feature>